<dbReference type="Proteomes" id="UP001056120">
    <property type="component" value="Linkage Group LG03"/>
</dbReference>
<gene>
    <name evidence="1" type="ORF">L1987_07745</name>
</gene>
<name>A0ACB9JJ90_9ASTR</name>
<comment type="caution">
    <text evidence="1">The sequence shown here is derived from an EMBL/GenBank/DDBJ whole genome shotgun (WGS) entry which is preliminary data.</text>
</comment>
<reference evidence="2" key="1">
    <citation type="journal article" date="2022" name="Mol. Ecol. Resour.">
        <title>The genomes of chicory, endive, great burdock and yacon provide insights into Asteraceae palaeo-polyploidization history and plant inulin production.</title>
        <authorList>
            <person name="Fan W."/>
            <person name="Wang S."/>
            <person name="Wang H."/>
            <person name="Wang A."/>
            <person name="Jiang F."/>
            <person name="Liu H."/>
            <person name="Zhao H."/>
            <person name="Xu D."/>
            <person name="Zhang Y."/>
        </authorList>
    </citation>
    <scope>NUCLEOTIDE SEQUENCE [LARGE SCALE GENOMIC DNA]</scope>
    <source>
        <strain evidence="2">cv. Yunnan</strain>
    </source>
</reference>
<protein>
    <submittedName>
        <fullName evidence="1">Uncharacterized protein</fullName>
    </submittedName>
</protein>
<evidence type="ECO:0000313" key="2">
    <source>
        <dbReference type="Proteomes" id="UP001056120"/>
    </source>
</evidence>
<dbReference type="EMBL" id="CM042020">
    <property type="protein sequence ID" value="KAI3820202.1"/>
    <property type="molecule type" value="Genomic_DNA"/>
</dbReference>
<proteinExistence type="predicted"/>
<accession>A0ACB9JJ90</accession>
<organism evidence="1 2">
    <name type="scientific">Smallanthus sonchifolius</name>
    <dbReference type="NCBI Taxonomy" id="185202"/>
    <lineage>
        <taxon>Eukaryota</taxon>
        <taxon>Viridiplantae</taxon>
        <taxon>Streptophyta</taxon>
        <taxon>Embryophyta</taxon>
        <taxon>Tracheophyta</taxon>
        <taxon>Spermatophyta</taxon>
        <taxon>Magnoliopsida</taxon>
        <taxon>eudicotyledons</taxon>
        <taxon>Gunneridae</taxon>
        <taxon>Pentapetalae</taxon>
        <taxon>asterids</taxon>
        <taxon>campanulids</taxon>
        <taxon>Asterales</taxon>
        <taxon>Asteraceae</taxon>
        <taxon>Asteroideae</taxon>
        <taxon>Heliantheae alliance</taxon>
        <taxon>Millerieae</taxon>
        <taxon>Smallanthus</taxon>
    </lineage>
</organism>
<sequence length="710" mass="78420">MTGVRRRVGDVPIGLGLNPSEEGATEVGLPSQLHGGDTPVLDTEMEGGMEPPNPASPQVKDNTYVEEVVSDHPLESTPSPGLETPCGAFAATPEITKPRGPNVDEDGFTTVSRRKKIGPIKVQGRNQKPIKFKVVSQQNVHGQPSGRQGPAGPKGKQLGDRGGKNQQHLSTNSANCSKHINTDTSNPFSVLHIPKSIKFNKLIEAQDDLYPPDQSLKDGMDVDMLHSMNGQTEDSQPNPKSVGDHFRENDSMVCQLNREHIEGVRVLPASVISSPKLGGCLPTSSFLPGGKSYGISDDKKRAIADRLKSTGSISMDIADQWCPGQWDFFNDHCTLMGLDPDYCIEDVESDDENGTAQFFAAQMKVGMPKVPLLVRGGEIDYLMFLIGSGQWPTWNTSLRVKRTAWPNSKFKSRPSDVEYMGLHGGPTSGSVSAKTLIAYWAVMMAHHSFVFCVWKPNFEVKPKNLILTHIDGPMYGLYIGLCDSWGDEKWISLQLMERGDTCPDHIRDICNLLRPQPDNNDNGSCNGVASNMVDELITGEYSQNLHVQSADNQQDPPTRVKPRKPLISVVETSNRFNLLDEEGNIIEENGENTVEGITDDGIPKSLNMGWIKRQERMLNSRYASLVTQEQRFEAKKYVMDKLVPIQSVLSGWPIYLLEYFRLLCNLHNFGEGYMAAASESEYLAEHGTNGENNNGTPMEEVESDTVPWHL</sequence>
<evidence type="ECO:0000313" key="1">
    <source>
        <dbReference type="EMBL" id="KAI3820202.1"/>
    </source>
</evidence>
<reference evidence="1 2" key="2">
    <citation type="journal article" date="2022" name="Mol. Ecol. Resour.">
        <title>The genomes of chicory, endive, great burdock and yacon provide insights into Asteraceae paleo-polyploidization history and plant inulin production.</title>
        <authorList>
            <person name="Fan W."/>
            <person name="Wang S."/>
            <person name="Wang H."/>
            <person name="Wang A."/>
            <person name="Jiang F."/>
            <person name="Liu H."/>
            <person name="Zhao H."/>
            <person name="Xu D."/>
            <person name="Zhang Y."/>
        </authorList>
    </citation>
    <scope>NUCLEOTIDE SEQUENCE [LARGE SCALE GENOMIC DNA]</scope>
    <source>
        <strain evidence="2">cv. Yunnan</strain>
        <tissue evidence="1">Leaves</tissue>
    </source>
</reference>
<keyword evidence="2" id="KW-1185">Reference proteome</keyword>